<name>A0ABM7FCE8_9ACTN</name>
<dbReference type="Proteomes" id="UP001321542">
    <property type="component" value="Chromosome"/>
</dbReference>
<evidence type="ECO:0000313" key="1">
    <source>
        <dbReference type="EMBL" id="BBC34717.1"/>
    </source>
</evidence>
<keyword evidence="2" id="KW-1185">Reference proteome</keyword>
<reference evidence="1 2" key="1">
    <citation type="journal article" date="2010" name="ChemBioChem">
        <title>Cloning and characterization of the biosynthetic gene cluster of 16-membered macrolide antibiotic FD-891: involvement of a dual functional cytochrome P450 monooxygenase catalyzing epoxidation and hydroxylation.</title>
        <authorList>
            <person name="Kudo F."/>
            <person name="Motegi A."/>
            <person name="Mizoue K."/>
            <person name="Eguchi T."/>
        </authorList>
    </citation>
    <scope>NUCLEOTIDE SEQUENCE [LARGE SCALE GENOMIC DNA]</scope>
    <source>
        <strain evidence="1 2">A-8890</strain>
    </source>
</reference>
<proteinExistence type="predicted"/>
<sequence length="147" mass="15421">MGVIDPQGLLTDEAQQSVRVALLKDLGGHIPAAPVVPGAPDRADSPAPDRVDQFVPAGEDLTHGCASFPLRLPPRLTVGGEDAVPAVLRGADFRYPRFPAERASVTSALPVTEVCPSGPSFSWVPVQVVRSPFALSSPVARSPNPLR</sequence>
<gene>
    <name evidence="1" type="ORF">SGFS_060110</name>
</gene>
<evidence type="ECO:0000313" key="2">
    <source>
        <dbReference type="Proteomes" id="UP001321542"/>
    </source>
</evidence>
<accession>A0ABM7FCE8</accession>
<organism evidence="1 2">
    <name type="scientific">Streptomyces graminofaciens</name>
    <dbReference type="NCBI Taxonomy" id="68212"/>
    <lineage>
        <taxon>Bacteria</taxon>
        <taxon>Bacillati</taxon>
        <taxon>Actinomycetota</taxon>
        <taxon>Actinomycetes</taxon>
        <taxon>Kitasatosporales</taxon>
        <taxon>Streptomycetaceae</taxon>
        <taxon>Streptomyces</taxon>
    </lineage>
</organism>
<protein>
    <submittedName>
        <fullName evidence="1">Uncharacterized protein</fullName>
    </submittedName>
</protein>
<dbReference type="EMBL" id="AP018448">
    <property type="protein sequence ID" value="BBC34717.1"/>
    <property type="molecule type" value="Genomic_DNA"/>
</dbReference>
<reference evidence="1 2" key="2">
    <citation type="journal article" date="2023" name="ChemBioChem">
        <title>Acyltransferase Domain Exchange between Two Independent Type I Polyketide Synthases in the Same Producer Strain of Macrolide Antibiotics.</title>
        <authorList>
            <person name="Kudo F."/>
            <person name="Kishikawa K."/>
            <person name="Tsuboi K."/>
            <person name="Kido T."/>
            <person name="Usui T."/>
            <person name="Hashimoto J."/>
            <person name="Shin-Ya K."/>
            <person name="Miyanaga A."/>
            <person name="Eguchi T."/>
        </authorList>
    </citation>
    <scope>NUCLEOTIDE SEQUENCE [LARGE SCALE GENOMIC DNA]</scope>
    <source>
        <strain evidence="1 2">A-8890</strain>
    </source>
</reference>